<accession>A0A7V6DQJ2</accession>
<dbReference type="Gene3D" id="3.40.50.300">
    <property type="entry name" value="P-loop containing nucleotide triphosphate hydrolases"/>
    <property type="match status" value="1"/>
</dbReference>
<protein>
    <submittedName>
        <fullName evidence="1">Cytidylate kinase-like family protein</fullName>
    </submittedName>
</protein>
<organism evidence="1">
    <name type="scientific">Desulfobacca acetoxidans</name>
    <dbReference type="NCBI Taxonomy" id="60893"/>
    <lineage>
        <taxon>Bacteria</taxon>
        <taxon>Pseudomonadati</taxon>
        <taxon>Thermodesulfobacteriota</taxon>
        <taxon>Desulfobaccia</taxon>
        <taxon>Desulfobaccales</taxon>
        <taxon>Desulfobaccaceae</taxon>
        <taxon>Desulfobacca</taxon>
    </lineage>
</organism>
<proteinExistence type="predicted"/>
<gene>
    <name evidence="1" type="ORF">ENV52_10865</name>
</gene>
<dbReference type="AlphaFoldDB" id="A0A7V6DQJ2"/>
<dbReference type="GO" id="GO:0016301">
    <property type="term" value="F:kinase activity"/>
    <property type="evidence" value="ECO:0007669"/>
    <property type="project" value="UniProtKB-KW"/>
</dbReference>
<name>A0A7V6DQJ2_9BACT</name>
<keyword evidence="1" id="KW-0418">Kinase</keyword>
<keyword evidence="1" id="KW-0808">Transferase</keyword>
<evidence type="ECO:0000313" key="1">
    <source>
        <dbReference type="EMBL" id="HHS30186.1"/>
    </source>
</evidence>
<dbReference type="EMBL" id="DTGR01000172">
    <property type="protein sequence ID" value="HHS30186.1"/>
    <property type="molecule type" value="Genomic_DNA"/>
</dbReference>
<dbReference type="InterPro" id="IPR027417">
    <property type="entry name" value="P-loop_NTPase"/>
</dbReference>
<reference evidence="1" key="1">
    <citation type="journal article" date="2020" name="mSystems">
        <title>Genome- and Community-Level Interaction Insights into Carbon Utilization and Element Cycling Functions of Hydrothermarchaeota in Hydrothermal Sediment.</title>
        <authorList>
            <person name="Zhou Z."/>
            <person name="Liu Y."/>
            <person name="Xu W."/>
            <person name="Pan J."/>
            <person name="Luo Z.H."/>
            <person name="Li M."/>
        </authorList>
    </citation>
    <scope>NUCLEOTIDE SEQUENCE [LARGE SCALE GENOMIC DNA]</scope>
    <source>
        <strain evidence="1">SpSt-767</strain>
    </source>
</reference>
<comment type="caution">
    <text evidence="1">The sequence shown here is derived from an EMBL/GenBank/DDBJ whole genome shotgun (WGS) entry which is preliminary data.</text>
</comment>
<dbReference type="Pfam" id="PF13189">
    <property type="entry name" value="Cytidylate_kin2"/>
    <property type="match status" value="1"/>
</dbReference>
<sequence>MPIITISRGSYSRGKEVAEKLAQKLGFKCISRDILLEASETFNIPEIKLIRAIHDAPSILERFTYGKERYVAYLRSTLLKHVQKDNVVYHGLAGHYFLQGIPHVIKVRILADLEDRIKEEMRRENISADEARYILKKDDDERRRWGLQVFGIDTWDPMLYDMVLHIKTLTVDDAVDLISHAAKLPHFQATPESQRLLDDLALAAGVEAALVEEIPSAKVEAKDGEIFVSIKGNVAQEEDTIAMVRRIAHKVAGVDVKVQYLLRP</sequence>